<evidence type="ECO:0000256" key="2">
    <source>
        <dbReference type="ARBA" id="ARBA00022884"/>
    </source>
</evidence>
<dbReference type="Gene3D" id="3.30.300.20">
    <property type="match status" value="1"/>
</dbReference>
<organism evidence="8 9">
    <name type="scientific">Blattamonas nauphoetae</name>
    <dbReference type="NCBI Taxonomy" id="2049346"/>
    <lineage>
        <taxon>Eukaryota</taxon>
        <taxon>Metamonada</taxon>
        <taxon>Preaxostyla</taxon>
        <taxon>Oxymonadida</taxon>
        <taxon>Blattamonas</taxon>
    </lineage>
</organism>
<gene>
    <name evidence="8" type="ORF">BLNAU_6774</name>
</gene>
<keyword evidence="9" id="KW-1185">Reference proteome</keyword>
<dbReference type="PANTHER" id="PTHR11760">
    <property type="entry name" value="30S/40S RIBOSOMAL PROTEIN S3"/>
    <property type="match status" value="1"/>
</dbReference>
<evidence type="ECO:0000313" key="9">
    <source>
        <dbReference type="Proteomes" id="UP001281761"/>
    </source>
</evidence>
<dbReference type="EMBL" id="JARBJD010000039">
    <property type="protein sequence ID" value="KAK2958287.1"/>
    <property type="molecule type" value="Genomic_DNA"/>
</dbReference>
<dbReference type="InterPro" id="IPR036419">
    <property type="entry name" value="Ribosomal_S3_C_sf"/>
</dbReference>
<dbReference type="GO" id="GO:0005840">
    <property type="term" value="C:ribosome"/>
    <property type="evidence" value="ECO:0007669"/>
    <property type="project" value="UniProtKB-KW"/>
</dbReference>
<keyword evidence="2" id="KW-0694">RNA-binding</keyword>
<keyword evidence="8" id="KW-0456">Lyase</keyword>
<dbReference type="InterPro" id="IPR057258">
    <property type="entry name" value="Ribosomal_uS3"/>
</dbReference>
<dbReference type="InterPro" id="IPR009019">
    <property type="entry name" value="KH_sf_prok-type"/>
</dbReference>
<keyword evidence="4" id="KW-0687">Ribonucleoprotein</keyword>
<comment type="similarity">
    <text evidence="1">Belongs to the universal ribosomal protein uS3 family.</text>
</comment>
<reference evidence="8 9" key="1">
    <citation type="journal article" date="2022" name="bioRxiv">
        <title>Genomics of Preaxostyla Flagellates Illuminates Evolutionary Transitions and the Path Towards Mitochondrial Loss.</title>
        <authorList>
            <person name="Novak L.V.F."/>
            <person name="Treitli S.C."/>
            <person name="Pyrih J."/>
            <person name="Halakuc P."/>
            <person name="Pipaliya S.V."/>
            <person name="Vacek V."/>
            <person name="Brzon O."/>
            <person name="Soukal P."/>
            <person name="Eme L."/>
            <person name="Dacks J.B."/>
            <person name="Karnkowska A."/>
            <person name="Elias M."/>
            <person name="Hampl V."/>
        </authorList>
    </citation>
    <scope>NUCLEOTIDE SEQUENCE [LARGE SCALE GENOMIC DNA]</scope>
    <source>
        <strain evidence="8">NAU3</strain>
        <tissue evidence="8">Gut</tissue>
    </source>
</reference>
<dbReference type="NCBIfam" id="NF003219">
    <property type="entry name" value="PRK04191.1"/>
    <property type="match status" value="1"/>
</dbReference>
<dbReference type="PANTHER" id="PTHR11760:SF32">
    <property type="entry name" value="SMALL RIBOSOMAL SUBUNIT PROTEIN US3"/>
    <property type="match status" value="1"/>
</dbReference>
<evidence type="ECO:0000259" key="6">
    <source>
        <dbReference type="Pfam" id="PF00189"/>
    </source>
</evidence>
<dbReference type="GO" id="GO:0140078">
    <property type="term" value="F:class I DNA-(apurinic or apyrimidinic site) endonuclease activity"/>
    <property type="evidence" value="ECO:0007669"/>
    <property type="project" value="UniProtKB-EC"/>
</dbReference>
<dbReference type="Gene3D" id="3.30.1140.32">
    <property type="entry name" value="Ribosomal protein S3, C-terminal domain"/>
    <property type="match status" value="1"/>
</dbReference>
<comment type="caution">
    <text evidence="8">The sequence shown here is derived from an EMBL/GenBank/DDBJ whole genome shotgun (WGS) entry which is preliminary data.</text>
</comment>
<dbReference type="Pfam" id="PF07650">
    <property type="entry name" value="KH_2"/>
    <property type="match status" value="1"/>
</dbReference>
<dbReference type="Proteomes" id="UP001281761">
    <property type="component" value="Unassembled WGS sequence"/>
</dbReference>
<feature type="domain" description="Small ribosomal subunit protein uS3 C-terminal" evidence="6">
    <location>
        <begin position="127"/>
        <end position="208"/>
    </location>
</feature>
<evidence type="ECO:0000259" key="7">
    <source>
        <dbReference type="Pfam" id="PF07650"/>
    </source>
</evidence>
<protein>
    <recommendedName>
        <fullName evidence="5">40S ribosomal protein S3</fullName>
    </recommendedName>
</protein>
<dbReference type="Pfam" id="PF00189">
    <property type="entry name" value="Ribosomal_S3_C"/>
    <property type="match status" value="1"/>
</dbReference>
<dbReference type="NCBIfam" id="TIGR01008">
    <property type="entry name" value="uS3_euk_arch"/>
    <property type="match status" value="1"/>
</dbReference>
<dbReference type="SUPFAM" id="SSF54814">
    <property type="entry name" value="Prokaryotic type KH domain (KH-domain type II)"/>
    <property type="match status" value="1"/>
</dbReference>
<evidence type="ECO:0000256" key="5">
    <source>
        <dbReference type="ARBA" id="ARBA00035408"/>
    </source>
</evidence>
<evidence type="ECO:0000313" key="8">
    <source>
        <dbReference type="EMBL" id="KAK2958287.1"/>
    </source>
</evidence>
<accession>A0ABQ9Y3H3</accession>
<keyword evidence="3 8" id="KW-0689">Ribosomal protein</keyword>
<dbReference type="InterPro" id="IPR001351">
    <property type="entry name" value="Ribosomal_uS3_C"/>
</dbReference>
<dbReference type="InterPro" id="IPR015946">
    <property type="entry name" value="KH_dom-like_a/b"/>
</dbReference>
<dbReference type="InterPro" id="IPR004044">
    <property type="entry name" value="KH_dom_type_2"/>
</dbReference>
<feature type="domain" description="KH type-2" evidence="7">
    <location>
        <begin position="40"/>
        <end position="112"/>
    </location>
</feature>
<dbReference type="SUPFAM" id="SSF54821">
    <property type="entry name" value="Ribosomal protein S3 C-terminal domain"/>
    <property type="match status" value="1"/>
</dbReference>
<sequence>MVRSELWGIVKNPPPPDQKTMDAKINKKRKFVADGVFAAELNAFFQLELSADGYSGLEIRVIPPHTEITIRATRTSSIIGGDGKRLNELTSLVQKRWGFNEKSIRLVAERLKSRAISAVAQAESMVYKITRGLPVRRAAYAIVRYVMENDGRGIEVRVSGKLRGQRGKTMKFRDGYMLKSGEPNKVLVDTAVRHLLMEQGCLGIQVKIMMPTKKQSDFGLDYIQPDVIDILNPKEEELRSAIAEFKRIDNVNAQ</sequence>
<name>A0ABQ9Y3H3_9EUKA</name>
<evidence type="ECO:0000256" key="4">
    <source>
        <dbReference type="ARBA" id="ARBA00023274"/>
    </source>
</evidence>
<evidence type="ECO:0000256" key="3">
    <source>
        <dbReference type="ARBA" id="ARBA00022980"/>
    </source>
</evidence>
<dbReference type="InterPro" id="IPR005703">
    <property type="entry name" value="Ribosomal_uS3_euk/arc"/>
</dbReference>
<dbReference type="CDD" id="cd02413">
    <property type="entry name" value="KH-II_40S_S3"/>
    <property type="match status" value="1"/>
</dbReference>
<proteinExistence type="inferred from homology"/>
<evidence type="ECO:0000256" key="1">
    <source>
        <dbReference type="ARBA" id="ARBA00010761"/>
    </source>
</evidence>